<organism evidence="1 2">
    <name type="scientific">Streptomyces olivochromogenes</name>
    <dbReference type="NCBI Taxonomy" id="1963"/>
    <lineage>
        <taxon>Bacteria</taxon>
        <taxon>Bacillati</taxon>
        <taxon>Actinomycetota</taxon>
        <taxon>Actinomycetes</taxon>
        <taxon>Kitasatosporales</taxon>
        <taxon>Streptomycetaceae</taxon>
        <taxon>Streptomyces</taxon>
    </lineage>
</organism>
<sequence length="710" mass="75659">MRAPEELNEVEWAALEHAYGPAGDVPEMIRVLYAEESPETERGENVGEELINNLNHQGSLYPATLEAVPFLAHLALHVSWHREALLEVLTGLAELDEWGVPAPESLGGRVRAAVLAELPLLMGCLTDSDPFVRQAAIRLACVGTRPADPAVVRTLADLYESDPSASTRADALTALALLDPDPATVREREAAAIDDRDRQVRLAAALSGLERTEPPYPAALVAVVAADGAAVPGSHRFTARPRPFPYPGAPRDRENELLTEDPEGALSIARAWIAAGDTHRWGSLLVGQVDQRWRDREAPCVAALAEALPLHRDGAERSSIVRAIAGLMPRAGDPGSHVRDLLLAEAAADEQGYAAGSPYAPGVAGRQSSRGKGHGLLWVDVEGADDDGAGVPHSVAATVTDGPDIVRPRSTGRERTIRAAQRALARAEVVECARLALAGCGDLRLLEQPGNLSGPVLATFLTHHRDEALPRLRPVLPELIARGSAELLDALGPDLAAAHLPQLKQALREHPTVAAARLLGELGPSGTDAETAELLATVAPTARHDVHAEAAVSRALITGDAEPAVETLRDLLRTQSPPGILPAVGRLGPLGAPLAPEVAAILHDPREHGRSQAADAYWRITGNPRPVLPFLLARAAPTTTYASNDTAWYERRDALCVLAGMRTAGALTITPPELRPLLELCATSPRRVTWKDDDELRRLARTLLDEPMPS</sequence>
<name>A0A250VL72_STROL</name>
<evidence type="ECO:0008006" key="3">
    <source>
        <dbReference type="Google" id="ProtNLM"/>
    </source>
</evidence>
<evidence type="ECO:0000313" key="2">
    <source>
        <dbReference type="Proteomes" id="UP000217446"/>
    </source>
</evidence>
<dbReference type="AlphaFoldDB" id="A0A250VL72"/>
<dbReference type="InterPro" id="IPR016024">
    <property type="entry name" value="ARM-type_fold"/>
</dbReference>
<dbReference type="EMBL" id="BDQI01000016">
    <property type="protein sequence ID" value="GAX54915.1"/>
    <property type="molecule type" value="Genomic_DNA"/>
</dbReference>
<reference evidence="2" key="1">
    <citation type="submission" date="2017-05" db="EMBL/GenBank/DDBJ databases">
        <title>Streptomyces olivochromogenes NBRC 3561 whole genome shotgun sequence.</title>
        <authorList>
            <person name="Dohra H."/>
            <person name="Kodani S."/>
        </authorList>
    </citation>
    <scope>NUCLEOTIDE SEQUENCE [LARGE SCALE GENOMIC DNA]</scope>
    <source>
        <strain evidence="2">NBRC 3561</strain>
    </source>
</reference>
<dbReference type="SUPFAM" id="SSF48371">
    <property type="entry name" value="ARM repeat"/>
    <property type="match status" value="1"/>
</dbReference>
<comment type="caution">
    <text evidence="1">The sequence shown here is derived from an EMBL/GenBank/DDBJ whole genome shotgun (WGS) entry which is preliminary data.</text>
</comment>
<dbReference type="RefSeq" id="WP_067374950.1">
    <property type="nucleotide sequence ID" value="NZ_BDQI01000016.1"/>
</dbReference>
<dbReference type="Gene3D" id="1.25.10.10">
    <property type="entry name" value="Leucine-rich Repeat Variant"/>
    <property type="match status" value="1"/>
</dbReference>
<accession>A0A250VL72</accession>
<gene>
    <name evidence="1" type="ORF">SO3561_06468</name>
</gene>
<dbReference type="Proteomes" id="UP000217446">
    <property type="component" value="Unassembled WGS sequence"/>
</dbReference>
<dbReference type="STRING" id="1963.AQJ27_28815"/>
<dbReference type="InterPro" id="IPR011989">
    <property type="entry name" value="ARM-like"/>
</dbReference>
<keyword evidence="2" id="KW-1185">Reference proteome</keyword>
<evidence type="ECO:0000313" key="1">
    <source>
        <dbReference type="EMBL" id="GAX54915.1"/>
    </source>
</evidence>
<proteinExistence type="predicted"/>
<protein>
    <recommendedName>
        <fullName evidence="3">PBS lyase</fullName>
    </recommendedName>
</protein>